<dbReference type="Gene3D" id="3.40.50.150">
    <property type="entry name" value="Vaccinia Virus protein VP39"/>
    <property type="match status" value="1"/>
</dbReference>
<dbReference type="PANTHER" id="PTHR31760">
    <property type="entry name" value="S-ADENOSYL-L-METHIONINE-DEPENDENT METHYLTRANSFERASES SUPERFAMILY PROTEIN"/>
    <property type="match status" value="1"/>
</dbReference>
<evidence type="ECO:0000256" key="4">
    <source>
        <dbReference type="ARBA" id="ARBA00022679"/>
    </source>
</evidence>
<name>A0A143WN18_TREPR</name>
<feature type="signal peptide" evidence="7">
    <location>
        <begin position="1"/>
        <end position="30"/>
    </location>
</feature>
<evidence type="ECO:0000256" key="2">
    <source>
        <dbReference type="ARBA" id="ARBA00022552"/>
    </source>
</evidence>
<dbReference type="InterPro" id="IPR029063">
    <property type="entry name" value="SAM-dependent_MTases_sf"/>
</dbReference>
<dbReference type="GO" id="GO:0005829">
    <property type="term" value="C:cytosol"/>
    <property type="evidence" value="ECO:0007669"/>
    <property type="project" value="TreeGrafter"/>
</dbReference>
<gene>
    <name evidence="6 8" type="primary">rsmG</name>
    <name evidence="8" type="ORF">PLON_TP00027</name>
</gene>
<sequence length="234" mass="24469" precursor="true">MKPADVAEHMRRCACAIGMLLSAHATRAMASLSRSIARWNATHGLTSRGPMRSTVVPHICDAASIGAVVVSLIRPAWPGMPVTVVDMGSGAGLPGMALGAMMPCLRVISLEATPDKSVFQSYMQRKLGLCNLRVLRPTDASANVMGAEAIIARALVPYPCLLRSVCRQGWSGAVITASGSYSYATTAVAARVFGCRSACAARLKVPMVSKRRFVVITGAACLAVPQPAMQAGAL</sequence>
<evidence type="ECO:0000313" key="9">
    <source>
        <dbReference type="Proteomes" id="UP000075244"/>
    </source>
</evidence>
<dbReference type="EMBL" id="LN998830">
    <property type="protein sequence ID" value="CUX76420.1"/>
    <property type="molecule type" value="Genomic_DNA"/>
</dbReference>
<feature type="binding site" evidence="6">
    <location>
        <position position="93"/>
    </location>
    <ligand>
        <name>S-adenosyl-L-methionine</name>
        <dbReference type="ChEBI" id="CHEBI:59789"/>
    </ligand>
</feature>
<evidence type="ECO:0000256" key="7">
    <source>
        <dbReference type="SAM" id="SignalP"/>
    </source>
</evidence>
<keyword evidence="5 6" id="KW-0949">S-adenosyl-L-methionine</keyword>
<protein>
    <recommendedName>
        <fullName evidence="6">Ribosomal RNA small subunit methyltransferase G</fullName>
        <ecNumber evidence="6">2.1.1.170</ecNumber>
    </recommendedName>
    <alternativeName>
        <fullName evidence="6">16S rRNA 7-methylguanosine methyltransferase</fullName>
        <shortName evidence="6">16S rRNA m7G methyltransferase</shortName>
    </alternativeName>
</protein>
<dbReference type="Pfam" id="PF02527">
    <property type="entry name" value="GidB"/>
    <property type="match status" value="1"/>
</dbReference>
<evidence type="ECO:0000313" key="8">
    <source>
        <dbReference type="EMBL" id="CUX76420.1"/>
    </source>
</evidence>
<keyword evidence="7" id="KW-0732">Signal</keyword>
<evidence type="ECO:0000256" key="6">
    <source>
        <dbReference type="HAMAP-Rule" id="MF_00074"/>
    </source>
</evidence>
<keyword evidence="9" id="KW-1185">Reference proteome</keyword>
<dbReference type="PATRIC" id="fig|189385.5.peg.39"/>
<evidence type="ECO:0000256" key="1">
    <source>
        <dbReference type="ARBA" id="ARBA00022490"/>
    </source>
</evidence>
<organism evidence="8 9">
    <name type="scientific">Tremblaya princeps</name>
    <dbReference type="NCBI Taxonomy" id="189385"/>
    <lineage>
        <taxon>Bacteria</taxon>
        <taxon>Pseudomonadati</taxon>
        <taxon>Pseudomonadota</taxon>
        <taxon>Betaproteobacteria</taxon>
        <taxon>Candidatus Tremblayella</taxon>
    </lineage>
</organism>
<comment type="function">
    <text evidence="6">Specifically methylates the N7 position of guanine in position 527 of 16S rRNA.</text>
</comment>
<proteinExistence type="inferred from homology"/>
<feature type="binding site" evidence="6">
    <location>
        <begin position="111"/>
        <end position="113"/>
    </location>
    <ligand>
        <name>S-adenosyl-L-methionine</name>
        <dbReference type="ChEBI" id="CHEBI:59789"/>
    </ligand>
</feature>
<keyword evidence="3 6" id="KW-0489">Methyltransferase</keyword>
<keyword evidence="2 6" id="KW-0698">rRNA processing</keyword>
<comment type="similarity">
    <text evidence="6">Belongs to the methyltransferase superfamily. RNA methyltransferase RsmG family.</text>
</comment>
<dbReference type="EC" id="2.1.1.170" evidence="6"/>
<comment type="catalytic activity">
    <reaction evidence="6">
        <text>guanosine(527) in 16S rRNA + S-adenosyl-L-methionine = N(7)-methylguanosine(527) in 16S rRNA + S-adenosyl-L-homocysteine</text>
        <dbReference type="Rhea" id="RHEA:42732"/>
        <dbReference type="Rhea" id="RHEA-COMP:10209"/>
        <dbReference type="Rhea" id="RHEA-COMP:10210"/>
        <dbReference type="ChEBI" id="CHEBI:57856"/>
        <dbReference type="ChEBI" id="CHEBI:59789"/>
        <dbReference type="ChEBI" id="CHEBI:74269"/>
        <dbReference type="ChEBI" id="CHEBI:74480"/>
        <dbReference type="EC" id="2.1.1.170"/>
    </reaction>
</comment>
<keyword evidence="1 6" id="KW-0963">Cytoplasm</keyword>
<dbReference type="HAMAP" id="MF_00074">
    <property type="entry name" value="16SrRNA_methyltr_G"/>
    <property type="match status" value="1"/>
</dbReference>
<feature type="binding site" evidence="6">
    <location>
        <position position="153"/>
    </location>
    <ligand>
        <name>S-adenosyl-L-methionine</name>
        <dbReference type="ChEBI" id="CHEBI:59789"/>
    </ligand>
</feature>
<feature type="chain" id="PRO_5007513646" description="Ribosomal RNA small subunit methyltransferase G" evidence="7">
    <location>
        <begin position="31"/>
        <end position="234"/>
    </location>
</feature>
<dbReference type="InterPro" id="IPR003682">
    <property type="entry name" value="rRNA_ssu_MeTfrase_G"/>
</dbReference>
<evidence type="ECO:0000256" key="3">
    <source>
        <dbReference type="ARBA" id="ARBA00022603"/>
    </source>
</evidence>
<dbReference type="AlphaFoldDB" id="A0A143WN18"/>
<dbReference type="GO" id="GO:0070043">
    <property type="term" value="F:rRNA (guanine-N7-)-methyltransferase activity"/>
    <property type="evidence" value="ECO:0007669"/>
    <property type="project" value="UniProtKB-UniRule"/>
</dbReference>
<reference evidence="9" key="1">
    <citation type="submission" date="2016-01" db="EMBL/GenBank/DDBJ databases">
        <authorList>
            <person name="Husnik F."/>
        </authorList>
    </citation>
    <scope>NUCLEOTIDE SEQUENCE [LARGE SCALE GENOMIC DNA]</scope>
</reference>
<dbReference type="Proteomes" id="UP000075244">
    <property type="component" value="Chromosome I"/>
</dbReference>
<evidence type="ECO:0000256" key="5">
    <source>
        <dbReference type="ARBA" id="ARBA00022691"/>
    </source>
</evidence>
<comment type="caution">
    <text evidence="6">Lacks conserved residue(s) required for the propagation of feature annotation.</text>
</comment>
<keyword evidence="4 6" id="KW-0808">Transferase</keyword>
<dbReference type="PANTHER" id="PTHR31760:SF0">
    <property type="entry name" value="S-ADENOSYL-L-METHIONINE-DEPENDENT METHYLTRANSFERASES SUPERFAMILY PROTEIN"/>
    <property type="match status" value="1"/>
</dbReference>
<dbReference type="SUPFAM" id="SSF53335">
    <property type="entry name" value="S-adenosyl-L-methionine-dependent methyltransferases"/>
    <property type="match status" value="1"/>
</dbReference>
<feature type="binding site" evidence="6">
    <location>
        <position position="88"/>
    </location>
    <ligand>
        <name>S-adenosyl-L-methionine</name>
        <dbReference type="ChEBI" id="CHEBI:59789"/>
    </ligand>
</feature>
<comment type="subcellular location">
    <subcellularLocation>
        <location evidence="6">Cytoplasm</location>
    </subcellularLocation>
</comment>
<accession>A0A143WN18</accession>